<dbReference type="InterPro" id="IPR001173">
    <property type="entry name" value="Glyco_trans_2-like"/>
</dbReference>
<dbReference type="PANTHER" id="PTHR43646">
    <property type="entry name" value="GLYCOSYLTRANSFERASE"/>
    <property type="match status" value="1"/>
</dbReference>
<reference evidence="3 4" key="1">
    <citation type="journal article" date="2013" name="Genome Announc.">
        <title>Complete Genome Sequence of Glaciecola psychrophila Strain 170T.</title>
        <authorList>
            <person name="Yin J."/>
            <person name="Chen J."/>
            <person name="Liu G."/>
            <person name="Yu Y."/>
            <person name="Song L."/>
            <person name="Wang X."/>
            <person name="Qu X."/>
        </authorList>
    </citation>
    <scope>NUCLEOTIDE SEQUENCE [LARGE SCALE GENOMIC DNA]</scope>
    <source>
        <strain evidence="3 4">170</strain>
    </source>
</reference>
<dbReference type="KEGG" id="gps:C427_4175"/>
<keyword evidence="1" id="KW-1133">Transmembrane helix</keyword>
<feature type="transmembrane region" description="Helical" evidence="1">
    <location>
        <begin position="245"/>
        <end position="264"/>
    </location>
</feature>
<dbReference type="Proteomes" id="UP000011864">
    <property type="component" value="Chromosome"/>
</dbReference>
<keyword evidence="1" id="KW-0812">Transmembrane</keyword>
<dbReference type="Pfam" id="PF00535">
    <property type="entry name" value="Glycos_transf_2"/>
    <property type="match status" value="1"/>
</dbReference>
<evidence type="ECO:0000256" key="1">
    <source>
        <dbReference type="SAM" id="Phobius"/>
    </source>
</evidence>
<dbReference type="PATRIC" id="fig|1129794.4.peg.4156"/>
<feature type="transmembrane region" description="Helical" evidence="1">
    <location>
        <begin position="220"/>
        <end position="239"/>
    </location>
</feature>
<name>K6Z635_9ALTE</name>
<evidence type="ECO:0000259" key="2">
    <source>
        <dbReference type="Pfam" id="PF00535"/>
    </source>
</evidence>
<dbReference type="Gene3D" id="3.90.550.10">
    <property type="entry name" value="Spore Coat Polysaccharide Biosynthesis Protein SpsA, Chain A"/>
    <property type="match status" value="1"/>
</dbReference>
<sequence>MLTQTLESISKQACDLHDIEVIVVSQTPQIQQHTLLQSPKFSLTVCIRPESDTISALRNYGATQAQGQYMAFLDADVWLSSNWNQQMITELAADPDRIISSAMQICDDNAPPLEQIRTSLSNAEIDTDVAFLPGRNLFLRKTSFDKIGGFPEHLITCEDYFFTDKAAKLGKLFYTSAATYIHLGEDKAYKAMFDKEIWRGQSNLQSILGRNIPLREWPSFIAPPAIVFMFSLAILLLVFGQSSLALMAFLVAVLPVFVYSLRLFSLANQKINFIHILKFYVCYFPARAIGTVVGLFKSIGVKTH</sequence>
<organism evidence="3 4">
    <name type="scientific">Paraglaciecola psychrophila 170</name>
    <dbReference type="NCBI Taxonomy" id="1129794"/>
    <lineage>
        <taxon>Bacteria</taxon>
        <taxon>Pseudomonadati</taxon>
        <taxon>Pseudomonadota</taxon>
        <taxon>Gammaproteobacteria</taxon>
        <taxon>Alteromonadales</taxon>
        <taxon>Alteromonadaceae</taxon>
        <taxon>Paraglaciecola</taxon>
    </lineage>
</organism>
<evidence type="ECO:0000313" key="3">
    <source>
        <dbReference type="EMBL" id="AGH46280.1"/>
    </source>
</evidence>
<dbReference type="AlphaFoldDB" id="K6Z635"/>
<keyword evidence="4" id="KW-1185">Reference proteome</keyword>
<accession>K6Z635</accession>
<dbReference type="GO" id="GO:0016740">
    <property type="term" value="F:transferase activity"/>
    <property type="evidence" value="ECO:0007669"/>
    <property type="project" value="UniProtKB-KW"/>
</dbReference>
<keyword evidence="1" id="KW-0472">Membrane</keyword>
<evidence type="ECO:0000313" key="4">
    <source>
        <dbReference type="Proteomes" id="UP000011864"/>
    </source>
</evidence>
<dbReference type="SUPFAM" id="SSF53448">
    <property type="entry name" value="Nucleotide-diphospho-sugar transferases"/>
    <property type="match status" value="1"/>
</dbReference>
<feature type="transmembrane region" description="Helical" evidence="1">
    <location>
        <begin position="276"/>
        <end position="296"/>
    </location>
</feature>
<dbReference type="EMBL" id="CP003837">
    <property type="protein sequence ID" value="AGH46280.1"/>
    <property type="molecule type" value="Genomic_DNA"/>
</dbReference>
<dbReference type="PANTHER" id="PTHR43646:SF6">
    <property type="entry name" value="PRE-MYCOFACTOCIN GLYCOSYLTRANSFERASE"/>
    <property type="match status" value="1"/>
</dbReference>
<dbReference type="STRING" id="1129794.C427_4175"/>
<dbReference type="CDD" id="cd00761">
    <property type="entry name" value="Glyco_tranf_GTA_type"/>
    <property type="match status" value="1"/>
</dbReference>
<dbReference type="InterPro" id="IPR029044">
    <property type="entry name" value="Nucleotide-diphossugar_trans"/>
</dbReference>
<gene>
    <name evidence="3" type="ORF">C427_4175</name>
</gene>
<keyword evidence="3" id="KW-0808">Transferase</keyword>
<dbReference type="eggNOG" id="COG1216">
    <property type="taxonomic scope" value="Bacteria"/>
</dbReference>
<proteinExistence type="predicted"/>
<dbReference type="HOGENOM" id="CLU_025996_19_3_6"/>
<protein>
    <submittedName>
        <fullName evidence="3">Family 2 glycosyl transferase</fullName>
    </submittedName>
</protein>
<feature type="domain" description="Glycosyltransferase 2-like" evidence="2">
    <location>
        <begin position="2"/>
        <end position="147"/>
    </location>
</feature>